<dbReference type="VEuPathDB" id="PiroplasmaDB:TA16800"/>
<evidence type="ECO:0000256" key="2">
    <source>
        <dbReference type="SAM" id="MobiDB-lite"/>
    </source>
</evidence>
<evidence type="ECO:0000313" key="4">
    <source>
        <dbReference type="EMBL" id="SVP89150.1"/>
    </source>
</evidence>
<dbReference type="EMBL" id="UIVS01000001">
    <property type="protein sequence ID" value="SVP90290.1"/>
    <property type="molecule type" value="Genomic_DNA"/>
</dbReference>
<gene>
    <name evidence="4" type="ORF">TAT_000100200</name>
    <name evidence="5" type="ORF">TAV_000099500</name>
</gene>
<keyword evidence="1" id="KW-0813">Transport</keyword>
<accession>A0A3B0MNS4</accession>
<dbReference type="GO" id="GO:0015031">
    <property type="term" value="P:protein transport"/>
    <property type="evidence" value="ECO:0007669"/>
    <property type="project" value="UniProtKB-KW"/>
</dbReference>
<keyword evidence="1" id="KW-0653">Protein transport</keyword>
<dbReference type="InterPro" id="IPR004274">
    <property type="entry name" value="FCP1_dom"/>
</dbReference>
<evidence type="ECO:0000259" key="3">
    <source>
        <dbReference type="PROSITE" id="PS50969"/>
    </source>
</evidence>
<dbReference type="SUPFAM" id="SSF56784">
    <property type="entry name" value="HAD-like"/>
    <property type="match status" value="1"/>
</dbReference>
<dbReference type="SMART" id="SM00577">
    <property type="entry name" value="CPDc"/>
    <property type="match status" value="1"/>
</dbReference>
<dbReference type="PANTHER" id="PTHR12210">
    <property type="entry name" value="DULLARD PROTEIN PHOSPHATASE"/>
    <property type="match status" value="1"/>
</dbReference>
<keyword evidence="1" id="KW-0496">Mitochondrion</keyword>
<feature type="domain" description="FCP1 homology" evidence="3">
    <location>
        <begin position="180"/>
        <end position="321"/>
    </location>
</feature>
<feature type="compositionally biased region" description="Low complexity" evidence="2">
    <location>
        <begin position="53"/>
        <end position="71"/>
    </location>
</feature>
<reference evidence="4" key="1">
    <citation type="submission" date="2018-07" db="EMBL/GenBank/DDBJ databases">
        <authorList>
            <person name="Quirk P.G."/>
            <person name="Krulwich T.A."/>
        </authorList>
    </citation>
    <scope>NUCLEOTIDE SEQUENCE</scope>
    <source>
        <strain evidence="4">Anand</strain>
    </source>
</reference>
<dbReference type="GO" id="GO:0005744">
    <property type="term" value="C:TIM23 mitochondrial import inner membrane translocase complex"/>
    <property type="evidence" value="ECO:0007669"/>
    <property type="project" value="UniProtKB-UniRule"/>
</dbReference>
<dbReference type="Pfam" id="PF03031">
    <property type="entry name" value="NIF"/>
    <property type="match status" value="1"/>
</dbReference>
<organism evidence="4">
    <name type="scientific">Theileria annulata</name>
    <dbReference type="NCBI Taxonomy" id="5874"/>
    <lineage>
        <taxon>Eukaryota</taxon>
        <taxon>Sar</taxon>
        <taxon>Alveolata</taxon>
        <taxon>Apicomplexa</taxon>
        <taxon>Aconoidasida</taxon>
        <taxon>Piroplasmida</taxon>
        <taxon>Theileriidae</taxon>
        <taxon>Theileria</taxon>
    </lineage>
</organism>
<dbReference type="AlphaFoldDB" id="A0A3B0MNS4"/>
<dbReference type="InterPro" id="IPR050365">
    <property type="entry name" value="TIM50"/>
</dbReference>
<sequence length="372" mass="42996">MKRLILRKIYFYVKSSSFYSSSFVHSQKLFFSQNNTSSSKIFDKNASFHELNPKSQPSNSNNIQNTSNQSPKPEESQNSTQSPESLESPKSQESDDPEKDVKVGSKLKRFRFLPFGIYGGALLVFSGFALSYYIDRGKDLKGLKFSQVLDDLTQYVYDTIEEFFPTDNSPLLPDFKELNYPPNLPTLVLDLDKVIAKMEYDRKLGWRVKKRPYADNFFKELINYYEIVIWSDDAYPVAYDIANHWGLPVIGCIHRDHCKKFKGSYIKDLSRLGRDLDRVVMIDHDKTACALQQDNCILIKEFDGDENDEELLLLINLLKTMAINPTDVKAQIRELGGGHDYGIGRRFSERFCMKQKIAEKRMNLSKMMGFKH</sequence>
<feature type="transmembrane region" description="Helical" evidence="1">
    <location>
        <begin position="112"/>
        <end position="134"/>
    </location>
</feature>
<dbReference type="EMBL" id="UIVT01000001">
    <property type="protein sequence ID" value="SVP89150.1"/>
    <property type="molecule type" value="Genomic_DNA"/>
</dbReference>
<dbReference type="InterPro" id="IPR036412">
    <property type="entry name" value="HAD-like_sf"/>
</dbReference>
<dbReference type="CDD" id="cd07521">
    <property type="entry name" value="HAD_FCP1-like"/>
    <property type="match status" value="1"/>
</dbReference>
<keyword evidence="1" id="KW-0811">Translocation</keyword>
<dbReference type="PROSITE" id="PS50969">
    <property type="entry name" value="FCP1"/>
    <property type="match status" value="1"/>
</dbReference>
<dbReference type="InterPro" id="IPR023214">
    <property type="entry name" value="HAD_sf"/>
</dbReference>
<keyword evidence="1" id="KW-0472">Membrane</keyword>
<proteinExistence type="inferred from homology"/>
<protein>
    <recommendedName>
        <fullName evidence="1">Mitochondrial import inner membrane translocase subunit TIM50</fullName>
    </recommendedName>
</protein>
<evidence type="ECO:0000256" key="1">
    <source>
        <dbReference type="RuleBase" id="RU365079"/>
    </source>
</evidence>
<keyword evidence="1" id="KW-1133">Transmembrane helix</keyword>
<comment type="function">
    <text evidence="1">Essential component of the TIM23 complex, a complex that mediates the translocation of transit peptide-containing proteins across the mitochondrial inner membrane.</text>
</comment>
<keyword evidence="1" id="KW-0809">Transit peptide</keyword>
<feature type="compositionally biased region" description="Polar residues" evidence="2">
    <location>
        <begin position="76"/>
        <end position="91"/>
    </location>
</feature>
<evidence type="ECO:0000313" key="5">
    <source>
        <dbReference type="EMBL" id="SVP90290.1"/>
    </source>
</evidence>
<name>A0A3B0MNS4_THEAN</name>
<comment type="subunit">
    <text evidence="1">Component of the TIM23 complex.</text>
</comment>
<comment type="subcellular location">
    <subcellularLocation>
        <location evidence="1">Mitochondrion inner membrane</location>
        <topology evidence="1">Single-pass membrane protein</topology>
    </subcellularLocation>
</comment>
<keyword evidence="1" id="KW-0812">Transmembrane</keyword>
<dbReference type="Gene3D" id="3.40.50.1000">
    <property type="entry name" value="HAD superfamily/HAD-like"/>
    <property type="match status" value="1"/>
</dbReference>
<feature type="region of interest" description="Disordered" evidence="2">
    <location>
        <begin position="49"/>
        <end position="100"/>
    </location>
</feature>
<comment type="similarity">
    <text evidence="1">Belongs to the TIM50 family.</text>
</comment>